<dbReference type="Gene3D" id="3.40.50.20">
    <property type="match status" value="1"/>
</dbReference>
<comment type="pathway">
    <text evidence="3 12">Purine metabolism; IMP biosynthesis via de novo pathway; N(1)-(5-phospho-D-ribosyl)glycinamide from 5-phospho-alpha-D-ribose 1-diphosphate: step 2/2.</text>
</comment>
<dbReference type="Gene3D" id="3.90.600.10">
    <property type="entry name" value="Phosphoribosylglycinamide synthetase, C-terminal domain"/>
    <property type="match status" value="1"/>
</dbReference>
<evidence type="ECO:0000256" key="5">
    <source>
        <dbReference type="ARBA" id="ARBA00022598"/>
    </source>
</evidence>
<gene>
    <name evidence="12 15" type="primary">purD</name>
    <name evidence="15" type="ORF">HYZ11_01235</name>
</gene>
<evidence type="ECO:0000256" key="3">
    <source>
        <dbReference type="ARBA" id="ARBA00005174"/>
    </source>
</evidence>
<organism evidence="15 16">
    <name type="scientific">Tectimicrobiota bacterium</name>
    <dbReference type="NCBI Taxonomy" id="2528274"/>
    <lineage>
        <taxon>Bacteria</taxon>
        <taxon>Pseudomonadati</taxon>
        <taxon>Nitrospinota/Tectimicrobiota group</taxon>
        <taxon>Candidatus Tectimicrobiota</taxon>
    </lineage>
</organism>
<feature type="domain" description="ATP-grasp" evidence="14">
    <location>
        <begin position="107"/>
        <end position="313"/>
    </location>
</feature>
<evidence type="ECO:0000256" key="8">
    <source>
        <dbReference type="ARBA" id="ARBA00022840"/>
    </source>
</evidence>
<dbReference type="NCBIfam" id="TIGR00877">
    <property type="entry name" value="purD"/>
    <property type="match status" value="1"/>
</dbReference>
<dbReference type="AlphaFoldDB" id="A0A932HXY1"/>
<evidence type="ECO:0000313" key="15">
    <source>
        <dbReference type="EMBL" id="MBI3126212.1"/>
    </source>
</evidence>
<evidence type="ECO:0000256" key="9">
    <source>
        <dbReference type="ARBA" id="ARBA00038345"/>
    </source>
</evidence>
<dbReference type="PROSITE" id="PS50975">
    <property type="entry name" value="ATP_GRASP"/>
    <property type="match status" value="1"/>
</dbReference>
<dbReference type="InterPro" id="IPR020559">
    <property type="entry name" value="PRibGlycinamide_synth_CS"/>
</dbReference>
<comment type="catalytic activity">
    <reaction evidence="12">
        <text>5-phospho-beta-D-ribosylamine + glycine + ATP = N(1)-(5-phospho-beta-D-ribosyl)glycinamide + ADP + phosphate + H(+)</text>
        <dbReference type="Rhea" id="RHEA:17453"/>
        <dbReference type="ChEBI" id="CHEBI:15378"/>
        <dbReference type="ChEBI" id="CHEBI:30616"/>
        <dbReference type="ChEBI" id="CHEBI:43474"/>
        <dbReference type="ChEBI" id="CHEBI:57305"/>
        <dbReference type="ChEBI" id="CHEBI:58681"/>
        <dbReference type="ChEBI" id="CHEBI:143788"/>
        <dbReference type="ChEBI" id="CHEBI:456216"/>
        <dbReference type="EC" id="6.3.4.13"/>
    </reaction>
</comment>
<proteinExistence type="inferred from homology"/>
<evidence type="ECO:0000256" key="6">
    <source>
        <dbReference type="ARBA" id="ARBA00022741"/>
    </source>
</evidence>
<dbReference type="Pfam" id="PF01071">
    <property type="entry name" value="GARS_A"/>
    <property type="match status" value="1"/>
</dbReference>
<dbReference type="GO" id="GO:0006189">
    <property type="term" value="P:'de novo' IMP biosynthetic process"/>
    <property type="evidence" value="ECO:0007669"/>
    <property type="project" value="UniProtKB-UniRule"/>
</dbReference>
<evidence type="ECO:0000259" key="14">
    <source>
        <dbReference type="PROSITE" id="PS50975"/>
    </source>
</evidence>
<evidence type="ECO:0000256" key="7">
    <source>
        <dbReference type="ARBA" id="ARBA00022755"/>
    </source>
</evidence>
<reference evidence="15" key="1">
    <citation type="submission" date="2020-07" db="EMBL/GenBank/DDBJ databases">
        <title>Huge and variable diversity of episymbiotic CPR bacteria and DPANN archaea in groundwater ecosystems.</title>
        <authorList>
            <person name="He C.Y."/>
            <person name="Keren R."/>
            <person name="Whittaker M."/>
            <person name="Farag I.F."/>
            <person name="Doudna J."/>
            <person name="Cate J.H.D."/>
            <person name="Banfield J.F."/>
        </authorList>
    </citation>
    <scope>NUCLEOTIDE SEQUENCE</scope>
    <source>
        <strain evidence="15">NC_groundwater_763_Ag_S-0.2um_68_21</strain>
    </source>
</reference>
<dbReference type="InterPro" id="IPR011761">
    <property type="entry name" value="ATP-grasp"/>
</dbReference>
<dbReference type="InterPro" id="IPR020562">
    <property type="entry name" value="PRibGlycinamide_synth_N"/>
</dbReference>
<dbReference type="GO" id="GO:0046872">
    <property type="term" value="F:metal ion binding"/>
    <property type="evidence" value="ECO:0007669"/>
    <property type="project" value="InterPro"/>
</dbReference>
<dbReference type="InterPro" id="IPR000115">
    <property type="entry name" value="PRibGlycinamide_synth"/>
</dbReference>
<dbReference type="GO" id="GO:0004637">
    <property type="term" value="F:phosphoribosylamine-glycine ligase activity"/>
    <property type="evidence" value="ECO:0007669"/>
    <property type="project" value="UniProtKB-UniRule"/>
</dbReference>
<sequence>MKILIVGSGGREHALAWKLRQSPDAREIVCAPGNAGTAREGRNEPVAAEDVEGLLALARRERPGLVVVGPEAPLALGLVNRLEREGIPAFGPRQEAAELEASKAFSKELMRKAGIPTAEFGVFRDPGGAKRFVRARGGAWAVKADGLAAGKGVVLCPDAARAEAAIAEMMERRAFGAAGEVVVVEEFLKGEEASLLAFVDGERAFLLPAAQDHKAVGEGDTGPNTGGMGAYSPAPVLTPALEEKAMETVILPAVRAMAERGRPYRGILYAGLMVQGDDLKALEFNCRFGDPECQPLLMRMEDDLLPYLMGCASGNLGARPPRFDHRAAVCVVMAAGGYPGSYRKGDRIHGLEEAGAVEGVKVFHAGTALDAEGHPVTAGGRVLGVTSRGETIKEAVGLAYEACGRIHWEGVYCRRDIGAKALRRTGGRV</sequence>
<evidence type="ECO:0000256" key="1">
    <source>
        <dbReference type="ARBA" id="ARBA00001936"/>
    </source>
</evidence>
<dbReference type="SMART" id="SM01209">
    <property type="entry name" value="GARS_A"/>
    <property type="match status" value="1"/>
</dbReference>
<dbReference type="Pfam" id="PF02843">
    <property type="entry name" value="GARS_C"/>
    <property type="match status" value="1"/>
</dbReference>
<dbReference type="InterPro" id="IPR037123">
    <property type="entry name" value="PRibGlycinamide_synth_C_sf"/>
</dbReference>
<comment type="cofactor">
    <cofactor evidence="1">
        <name>Mn(2+)</name>
        <dbReference type="ChEBI" id="CHEBI:29035"/>
    </cofactor>
</comment>
<dbReference type="SUPFAM" id="SSF51246">
    <property type="entry name" value="Rudiment single hybrid motif"/>
    <property type="match status" value="1"/>
</dbReference>
<accession>A0A932HXY1</accession>
<dbReference type="InterPro" id="IPR020561">
    <property type="entry name" value="PRibGlycinamid_synth_ATP-grasp"/>
</dbReference>
<dbReference type="PROSITE" id="PS00184">
    <property type="entry name" value="GARS"/>
    <property type="match status" value="1"/>
</dbReference>
<dbReference type="HAMAP" id="MF_00138">
    <property type="entry name" value="GARS"/>
    <property type="match status" value="1"/>
</dbReference>
<dbReference type="InterPro" id="IPR016185">
    <property type="entry name" value="PreATP-grasp_dom_sf"/>
</dbReference>
<dbReference type="GO" id="GO:0005524">
    <property type="term" value="F:ATP binding"/>
    <property type="evidence" value="ECO:0007669"/>
    <property type="project" value="UniProtKB-UniRule"/>
</dbReference>
<evidence type="ECO:0000256" key="4">
    <source>
        <dbReference type="ARBA" id="ARBA00013255"/>
    </source>
</evidence>
<dbReference type="EC" id="6.3.4.13" evidence="4 12"/>
<dbReference type="Pfam" id="PF02844">
    <property type="entry name" value="GARS_N"/>
    <property type="match status" value="1"/>
</dbReference>
<dbReference type="GO" id="GO:0009113">
    <property type="term" value="P:purine nucleobase biosynthetic process"/>
    <property type="evidence" value="ECO:0007669"/>
    <property type="project" value="InterPro"/>
</dbReference>
<dbReference type="SUPFAM" id="SSF52440">
    <property type="entry name" value="PreATP-grasp domain"/>
    <property type="match status" value="1"/>
</dbReference>
<dbReference type="InterPro" id="IPR020560">
    <property type="entry name" value="PRibGlycinamide_synth_C-dom"/>
</dbReference>
<evidence type="ECO:0000256" key="2">
    <source>
        <dbReference type="ARBA" id="ARBA00001946"/>
    </source>
</evidence>
<evidence type="ECO:0000256" key="11">
    <source>
        <dbReference type="ARBA" id="ARBA00042864"/>
    </source>
</evidence>
<keyword evidence="7 12" id="KW-0658">Purine biosynthesis</keyword>
<dbReference type="Proteomes" id="UP000782312">
    <property type="component" value="Unassembled WGS sequence"/>
</dbReference>
<keyword evidence="8 13" id="KW-0067">ATP-binding</keyword>
<evidence type="ECO:0000313" key="16">
    <source>
        <dbReference type="Proteomes" id="UP000782312"/>
    </source>
</evidence>
<evidence type="ECO:0000256" key="13">
    <source>
        <dbReference type="PROSITE-ProRule" id="PRU00409"/>
    </source>
</evidence>
<name>A0A932HXY1_UNCTE</name>
<dbReference type="FunFam" id="3.90.600.10:FF:000001">
    <property type="entry name" value="Trifunctional purine biosynthetic protein adenosine-3"/>
    <property type="match status" value="1"/>
</dbReference>
<comment type="caution">
    <text evidence="15">The sequence shown here is derived from an EMBL/GenBank/DDBJ whole genome shotgun (WGS) entry which is preliminary data.</text>
</comment>
<evidence type="ECO:0000256" key="12">
    <source>
        <dbReference type="HAMAP-Rule" id="MF_00138"/>
    </source>
</evidence>
<keyword evidence="5 12" id="KW-0436">Ligase</keyword>
<evidence type="ECO:0000256" key="10">
    <source>
        <dbReference type="ARBA" id="ARBA00042242"/>
    </source>
</evidence>
<dbReference type="EMBL" id="JACPUR010000001">
    <property type="protein sequence ID" value="MBI3126212.1"/>
    <property type="molecule type" value="Genomic_DNA"/>
</dbReference>
<dbReference type="PANTHER" id="PTHR43472:SF1">
    <property type="entry name" value="PHOSPHORIBOSYLAMINE--GLYCINE LIGASE, CHLOROPLASTIC"/>
    <property type="match status" value="1"/>
</dbReference>
<comment type="cofactor">
    <cofactor evidence="2">
        <name>Mg(2+)</name>
        <dbReference type="ChEBI" id="CHEBI:18420"/>
    </cofactor>
</comment>
<dbReference type="PANTHER" id="PTHR43472">
    <property type="entry name" value="PHOSPHORIBOSYLAMINE--GLYCINE LIGASE"/>
    <property type="match status" value="1"/>
</dbReference>
<dbReference type="Gene3D" id="3.30.1490.20">
    <property type="entry name" value="ATP-grasp fold, A domain"/>
    <property type="match status" value="1"/>
</dbReference>
<keyword evidence="6 13" id="KW-0547">Nucleotide-binding</keyword>
<dbReference type="InterPro" id="IPR011054">
    <property type="entry name" value="Rudment_hybrid_motif"/>
</dbReference>
<dbReference type="InterPro" id="IPR013815">
    <property type="entry name" value="ATP_grasp_subdomain_1"/>
</dbReference>
<dbReference type="SUPFAM" id="SSF56059">
    <property type="entry name" value="Glutathione synthetase ATP-binding domain-like"/>
    <property type="match status" value="1"/>
</dbReference>
<dbReference type="Gene3D" id="3.30.470.20">
    <property type="entry name" value="ATP-grasp fold, B domain"/>
    <property type="match status" value="1"/>
</dbReference>
<dbReference type="SMART" id="SM01210">
    <property type="entry name" value="GARS_C"/>
    <property type="match status" value="1"/>
</dbReference>
<comment type="similarity">
    <text evidence="9 12">Belongs to the GARS family.</text>
</comment>
<protein>
    <recommendedName>
        <fullName evidence="4 12">Phosphoribosylamine--glycine ligase</fullName>
        <ecNumber evidence="4 12">6.3.4.13</ecNumber>
    </recommendedName>
    <alternativeName>
        <fullName evidence="12">GARS</fullName>
    </alternativeName>
    <alternativeName>
        <fullName evidence="10 12">Glycinamide ribonucleotide synthetase</fullName>
    </alternativeName>
    <alternativeName>
        <fullName evidence="11 12">Phosphoribosylglycinamide synthetase</fullName>
    </alternativeName>
</protein>